<protein>
    <recommendedName>
        <fullName evidence="5">F-box/LRR-repeat protein 15</fullName>
    </recommendedName>
</protein>
<evidence type="ECO:0000313" key="4">
    <source>
        <dbReference type="Proteomes" id="UP001642483"/>
    </source>
</evidence>
<dbReference type="Pfam" id="PF00646">
    <property type="entry name" value="F-box"/>
    <property type="match status" value="1"/>
</dbReference>
<sequence>MDIVRHLPHHDVVFPEIFCHFKIESLFQLRLVSKCWQSLVTEYFRRRQNLDLSEFGQRVTVDAFLLMTSNNKVLKQLLVPEATSWLMDKHLLPVIHNCFHVLTDIDISNCSQLSSSSLHSLAANCRNLTKVSLKGCIWVDKDNFKQLVINNRGLRKIDVSWCWSLDDDCLINAAFSCPFLEELILSNTRTASDSALQIIAMKYKELKYLSVKGCWQVTNRGIRAIGDHCKDLKVLHVSNCLGVTEASLARLRVRGVAMDVPVPFEDSLIEIENAMDTIIKPHMCLHLTALSHPVLKEQKRTNCQSRSMKRN</sequence>
<gene>
    <name evidence="3" type="ORF">CVLEPA_LOCUS486</name>
</gene>
<name>A0ABP0EXU4_CLALP</name>
<dbReference type="InterPro" id="IPR057207">
    <property type="entry name" value="FBXL15_LRR"/>
</dbReference>
<dbReference type="PANTHER" id="PTHR13318:SF261">
    <property type="entry name" value="F-BOX DOMAIN-CONTAINING PROTEIN"/>
    <property type="match status" value="1"/>
</dbReference>
<dbReference type="CDD" id="cd22126">
    <property type="entry name" value="F-box_FBXL15"/>
    <property type="match status" value="1"/>
</dbReference>
<dbReference type="Pfam" id="PF25372">
    <property type="entry name" value="DUF7885"/>
    <property type="match status" value="1"/>
</dbReference>
<dbReference type="PANTHER" id="PTHR13318">
    <property type="entry name" value="PARTNER OF PAIRED, ISOFORM B-RELATED"/>
    <property type="match status" value="1"/>
</dbReference>
<comment type="caution">
    <text evidence="3">The sequence shown here is derived from an EMBL/GenBank/DDBJ whole genome shotgun (WGS) entry which is preliminary data.</text>
</comment>
<dbReference type="SMART" id="SM00367">
    <property type="entry name" value="LRR_CC"/>
    <property type="match status" value="5"/>
</dbReference>
<evidence type="ECO:0000259" key="1">
    <source>
        <dbReference type="Pfam" id="PF00646"/>
    </source>
</evidence>
<reference evidence="3 4" key="1">
    <citation type="submission" date="2024-02" db="EMBL/GenBank/DDBJ databases">
        <authorList>
            <person name="Daric V."/>
            <person name="Darras S."/>
        </authorList>
    </citation>
    <scope>NUCLEOTIDE SEQUENCE [LARGE SCALE GENOMIC DNA]</scope>
</reference>
<organism evidence="3 4">
    <name type="scientific">Clavelina lepadiformis</name>
    <name type="common">Light-bulb sea squirt</name>
    <name type="synonym">Ascidia lepadiformis</name>
    <dbReference type="NCBI Taxonomy" id="159417"/>
    <lineage>
        <taxon>Eukaryota</taxon>
        <taxon>Metazoa</taxon>
        <taxon>Chordata</taxon>
        <taxon>Tunicata</taxon>
        <taxon>Ascidiacea</taxon>
        <taxon>Aplousobranchia</taxon>
        <taxon>Clavelinidae</taxon>
        <taxon>Clavelina</taxon>
    </lineage>
</organism>
<evidence type="ECO:0008006" key="5">
    <source>
        <dbReference type="Google" id="ProtNLM"/>
    </source>
</evidence>
<dbReference type="InterPro" id="IPR006553">
    <property type="entry name" value="Leu-rich_rpt_Cys-con_subtyp"/>
</dbReference>
<feature type="domain" description="F-box" evidence="1">
    <location>
        <begin position="13"/>
        <end position="41"/>
    </location>
</feature>
<evidence type="ECO:0000259" key="2">
    <source>
        <dbReference type="Pfam" id="PF25372"/>
    </source>
</evidence>
<dbReference type="Gene3D" id="3.80.10.10">
    <property type="entry name" value="Ribonuclease Inhibitor"/>
    <property type="match status" value="1"/>
</dbReference>
<feature type="domain" description="F-box/LRR-repeat protein 15-like leucin rich repeat" evidence="2">
    <location>
        <begin position="45"/>
        <end position="223"/>
    </location>
</feature>
<evidence type="ECO:0000313" key="3">
    <source>
        <dbReference type="EMBL" id="CAK8671421.1"/>
    </source>
</evidence>
<dbReference type="EMBL" id="CAWYQH010000001">
    <property type="protein sequence ID" value="CAK8671421.1"/>
    <property type="molecule type" value="Genomic_DNA"/>
</dbReference>
<keyword evidence="4" id="KW-1185">Reference proteome</keyword>
<dbReference type="Proteomes" id="UP001642483">
    <property type="component" value="Unassembled WGS sequence"/>
</dbReference>
<accession>A0ABP0EXU4</accession>
<dbReference type="InterPro" id="IPR001810">
    <property type="entry name" value="F-box_dom"/>
</dbReference>
<proteinExistence type="predicted"/>
<dbReference type="InterPro" id="IPR032675">
    <property type="entry name" value="LRR_dom_sf"/>
</dbReference>
<dbReference type="SUPFAM" id="SSF52047">
    <property type="entry name" value="RNI-like"/>
    <property type="match status" value="1"/>
</dbReference>